<dbReference type="Proteomes" id="UP000028501">
    <property type="component" value="Chromosome"/>
</dbReference>
<dbReference type="GO" id="GO:0016491">
    <property type="term" value="F:oxidoreductase activity"/>
    <property type="evidence" value="ECO:0007669"/>
    <property type="project" value="InterPro"/>
</dbReference>
<dbReference type="Pfam" id="PF07992">
    <property type="entry name" value="Pyr_redox_2"/>
    <property type="match status" value="1"/>
</dbReference>
<proteinExistence type="predicted"/>
<dbReference type="InterPro" id="IPR036188">
    <property type="entry name" value="FAD/NAD-bd_sf"/>
</dbReference>
<evidence type="ECO:0000259" key="1">
    <source>
        <dbReference type="Pfam" id="PF07992"/>
    </source>
</evidence>
<dbReference type="PANTHER" id="PTHR43755">
    <property type="match status" value="1"/>
</dbReference>
<dbReference type="PRINTS" id="PR00469">
    <property type="entry name" value="PNDRDTASEII"/>
</dbReference>
<organism evidence="2 3">
    <name type="scientific">Archaeoglobus fulgidus DSM 8774</name>
    <dbReference type="NCBI Taxonomy" id="1344584"/>
    <lineage>
        <taxon>Archaea</taxon>
        <taxon>Methanobacteriati</taxon>
        <taxon>Methanobacteriota</taxon>
        <taxon>Archaeoglobi</taxon>
        <taxon>Archaeoglobales</taxon>
        <taxon>Archaeoglobaceae</taxon>
        <taxon>Archaeoglobus</taxon>
    </lineage>
</organism>
<dbReference type="PRINTS" id="PR00368">
    <property type="entry name" value="FADPNR"/>
</dbReference>
<evidence type="ECO:0000313" key="2">
    <source>
        <dbReference type="EMBL" id="AIG97375.1"/>
    </source>
</evidence>
<sequence length="380" mass="43230">MKNIVIVGGGVAGTITANYLAMKLREEIREKNVSITLISDREKQLYEPGLLYLIFNRMEESEILKDVKYLLDPLIELKIARATKIDAEKSRVELENGEVVNYDYLVIATGSRVAPEEMPGLVDGGHWFYNLDGAKRLREELARFKKGKVVVSVMGIPHKCPVAPIEVTFMLHEFFKIHGVRKDVELLYTYPINRVFTMEEVSDLVQKMFDERGINYKTFFNPISIDPEKKVIETLEGEEEPYDLLIAIPPHKGSQVIIDSGLGDRDGWVPTDRYTLKAEGLENVYVVGDATNLPVSKAGSVAHFEAEVVAENIAAEIKGLPPTARYFGKAMCFIETGFSEATYIWFDYETPPKFVKPNKFIHWMKLAYNRMYWLTARGML</sequence>
<dbReference type="EMBL" id="CP006577">
    <property type="protein sequence ID" value="AIG97375.1"/>
    <property type="molecule type" value="Genomic_DNA"/>
</dbReference>
<evidence type="ECO:0000313" key="3">
    <source>
        <dbReference type="Proteomes" id="UP000028501"/>
    </source>
</evidence>
<dbReference type="InterPro" id="IPR023753">
    <property type="entry name" value="FAD/NAD-binding_dom"/>
</dbReference>
<dbReference type="RefSeq" id="WP_048095084.1">
    <property type="nucleotide sequence ID" value="NZ_CP006577.1"/>
</dbReference>
<dbReference type="GeneID" id="24794096"/>
<feature type="domain" description="FAD/NAD(P)-binding" evidence="1">
    <location>
        <begin position="3"/>
        <end position="292"/>
    </location>
</feature>
<name>A0A075WAF3_ARCFL</name>
<dbReference type="HOGENOM" id="CLU_030742_5_0_2"/>
<dbReference type="InterPro" id="IPR052541">
    <property type="entry name" value="SQRD"/>
</dbReference>
<gene>
    <name evidence="2" type="ORF">AFULGI_00005670</name>
</gene>
<reference evidence="2 3" key="1">
    <citation type="submission" date="2013-07" db="EMBL/GenBank/DDBJ databases">
        <title>Genome of Archaeoglobus fulgidus.</title>
        <authorList>
            <person name="Fiebig A."/>
            <person name="Birkeland N.-K."/>
        </authorList>
    </citation>
    <scope>NUCLEOTIDE SEQUENCE [LARGE SCALE GENOMIC DNA]</scope>
    <source>
        <strain evidence="2 3">DSM 8774</strain>
    </source>
</reference>
<accession>A0A075WAF3</accession>
<protein>
    <submittedName>
        <fullName evidence="2">Putative NAD(FAD)-dependent dehydrogenase</fullName>
    </submittedName>
</protein>
<dbReference type="KEGG" id="afg:AFULGI_00005670"/>
<dbReference type="PANTHER" id="PTHR43755:SF1">
    <property type="entry name" value="FAD-DEPENDENT PYRIDINE NUCLEOTIDE-DISULPHIDE OXIDOREDUCTASE"/>
    <property type="match status" value="1"/>
</dbReference>
<dbReference type="AlphaFoldDB" id="A0A075WAF3"/>
<dbReference type="Gene3D" id="3.50.50.60">
    <property type="entry name" value="FAD/NAD(P)-binding domain"/>
    <property type="match status" value="2"/>
</dbReference>
<dbReference type="SUPFAM" id="SSF51905">
    <property type="entry name" value="FAD/NAD(P)-binding domain"/>
    <property type="match status" value="3"/>
</dbReference>